<dbReference type="AlphaFoldDB" id="A0A381T543"/>
<evidence type="ECO:0000313" key="2">
    <source>
        <dbReference type="EMBL" id="SVA11285.1"/>
    </source>
</evidence>
<keyword evidence="1" id="KW-0472">Membrane</keyword>
<feature type="transmembrane region" description="Helical" evidence="1">
    <location>
        <begin position="12"/>
        <end position="32"/>
    </location>
</feature>
<name>A0A381T543_9ZZZZ</name>
<accession>A0A381T543</accession>
<dbReference type="EMBL" id="UINC01004037">
    <property type="protein sequence ID" value="SVA11285.1"/>
    <property type="molecule type" value="Genomic_DNA"/>
</dbReference>
<gene>
    <name evidence="2" type="ORF">METZ01_LOCUS64139</name>
</gene>
<organism evidence="2">
    <name type="scientific">marine metagenome</name>
    <dbReference type="NCBI Taxonomy" id="408172"/>
    <lineage>
        <taxon>unclassified sequences</taxon>
        <taxon>metagenomes</taxon>
        <taxon>ecological metagenomes</taxon>
    </lineage>
</organism>
<proteinExistence type="predicted"/>
<reference evidence="2" key="1">
    <citation type="submission" date="2018-05" db="EMBL/GenBank/DDBJ databases">
        <authorList>
            <person name="Lanie J.A."/>
            <person name="Ng W.-L."/>
            <person name="Kazmierczak K.M."/>
            <person name="Andrzejewski T.M."/>
            <person name="Davidsen T.M."/>
            <person name="Wayne K.J."/>
            <person name="Tettelin H."/>
            <person name="Glass J.I."/>
            <person name="Rusch D."/>
            <person name="Podicherti R."/>
            <person name="Tsui H.-C.T."/>
            <person name="Winkler M.E."/>
        </authorList>
    </citation>
    <scope>NUCLEOTIDE SEQUENCE</scope>
</reference>
<protein>
    <submittedName>
        <fullName evidence="2">Uncharacterized protein</fullName>
    </submittedName>
</protein>
<sequence>MRIPIGKRWRILGGLGGLILAFVLVVVGVVVATRFHDGPLAIIAGGPFETGEWQRGSEEPDWAFLREYPTIEFQLLDPARSRTTYVMEHEGRIFIPSRYMNTIRGKLWKHWPTEAEEDGRAILRVDGKLYERQLVRIQEPEIVSGVLAERSRKYGNSPAALQELVTSGDLWLFELRPRTSPR</sequence>
<keyword evidence="1" id="KW-1133">Transmembrane helix</keyword>
<keyword evidence="1" id="KW-0812">Transmembrane</keyword>
<evidence type="ECO:0000256" key="1">
    <source>
        <dbReference type="SAM" id="Phobius"/>
    </source>
</evidence>